<reference evidence="3" key="1">
    <citation type="journal article" date="2020" name="Stud. Mycol.">
        <title>101 Dothideomycetes genomes: a test case for predicting lifestyles and emergence of pathogens.</title>
        <authorList>
            <person name="Haridas S."/>
            <person name="Albert R."/>
            <person name="Binder M."/>
            <person name="Bloem J."/>
            <person name="Labutti K."/>
            <person name="Salamov A."/>
            <person name="Andreopoulos B."/>
            <person name="Baker S."/>
            <person name="Barry K."/>
            <person name="Bills G."/>
            <person name="Bluhm B."/>
            <person name="Cannon C."/>
            <person name="Castanera R."/>
            <person name="Culley D."/>
            <person name="Daum C."/>
            <person name="Ezra D."/>
            <person name="Gonzalez J."/>
            <person name="Henrissat B."/>
            <person name="Kuo A."/>
            <person name="Liang C."/>
            <person name="Lipzen A."/>
            <person name="Lutzoni F."/>
            <person name="Magnuson J."/>
            <person name="Mondo S."/>
            <person name="Nolan M."/>
            <person name="Ohm R."/>
            <person name="Pangilinan J."/>
            <person name="Park H.-J."/>
            <person name="Ramirez L."/>
            <person name="Alfaro M."/>
            <person name="Sun H."/>
            <person name="Tritt A."/>
            <person name="Yoshinaga Y."/>
            <person name="Zwiers L.-H."/>
            <person name="Turgeon B."/>
            <person name="Goodwin S."/>
            <person name="Spatafora J."/>
            <person name="Crous P."/>
            <person name="Grigoriev I."/>
        </authorList>
    </citation>
    <scope>NUCLEOTIDE SEQUENCE</scope>
    <source>
        <strain evidence="3">CBS 130266</strain>
    </source>
</reference>
<dbReference type="InterPro" id="IPR024662">
    <property type="entry name" value="Trs65"/>
</dbReference>
<name>A0A9P4NSZ0_9PEZI</name>
<dbReference type="Proteomes" id="UP000800235">
    <property type="component" value="Unassembled WGS sequence"/>
</dbReference>
<evidence type="ECO:0000313" key="4">
    <source>
        <dbReference type="Proteomes" id="UP000800235"/>
    </source>
</evidence>
<proteinExistence type="predicted"/>
<dbReference type="Pfam" id="PF12735">
    <property type="entry name" value="IgD3_Trs65"/>
    <property type="match status" value="1"/>
</dbReference>
<dbReference type="GO" id="GO:1990071">
    <property type="term" value="C:TRAPPII protein complex"/>
    <property type="evidence" value="ECO:0007669"/>
    <property type="project" value="InterPro"/>
</dbReference>
<feature type="region of interest" description="Disordered" evidence="1">
    <location>
        <begin position="379"/>
        <end position="419"/>
    </location>
</feature>
<evidence type="ECO:0000313" key="3">
    <source>
        <dbReference type="EMBL" id="KAF2431100.1"/>
    </source>
</evidence>
<dbReference type="PANTHER" id="PTHR28159">
    <property type="entry name" value="TRAFFICKING PROTEIN PARTICLE COMPLEX II-SPECIFIC SUBUNIT 65"/>
    <property type="match status" value="1"/>
</dbReference>
<dbReference type="GO" id="GO:0006891">
    <property type="term" value="P:intra-Golgi vesicle-mediated transport"/>
    <property type="evidence" value="ECO:0007669"/>
    <property type="project" value="InterPro"/>
</dbReference>
<comment type="caution">
    <text evidence="3">The sequence shown here is derived from an EMBL/GenBank/DDBJ whole genome shotgun (WGS) entry which is preliminary data.</text>
</comment>
<gene>
    <name evidence="3" type="ORF">EJ08DRAFT_632809</name>
</gene>
<dbReference type="GO" id="GO:0005802">
    <property type="term" value="C:trans-Golgi network"/>
    <property type="evidence" value="ECO:0007669"/>
    <property type="project" value="TreeGrafter"/>
</dbReference>
<dbReference type="PANTHER" id="PTHR28159:SF1">
    <property type="entry name" value="TRAFFICKING PROTEIN PARTICLE COMPLEX II-SPECIFIC SUBUNIT 65"/>
    <property type="match status" value="1"/>
</dbReference>
<dbReference type="EMBL" id="MU007034">
    <property type="protein sequence ID" value="KAF2431100.1"/>
    <property type="molecule type" value="Genomic_DNA"/>
</dbReference>
<feature type="compositionally biased region" description="Polar residues" evidence="1">
    <location>
        <begin position="402"/>
        <end position="419"/>
    </location>
</feature>
<dbReference type="InterPro" id="IPR055420">
    <property type="entry name" value="IgD3_Trs65"/>
</dbReference>
<organism evidence="3 4">
    <name type="scientific">Tothia fuscella</name>
    <dbReference type="NCBI Taxonomy" id="1048955"/>
    <lineage>
        <taxon>Eukaryota</taxon>
        <taxon>Fungi</taxon>
        <taxon>Dikarya</taxon>
        <taxon>Ascomycota</taxon>
        <taxon>Pezizomycotina</taxon>
        <taxon>Dothideomycetes</taxon>
        <taxon>Pleosporomycetidae</taxon>
        <taxon>Venturiales</taxon>
        <taxon>Cylindrosympodiaceae</taxon>
        <taxon>Tothia</taxon>
    </lineage>
</organism>
<feature type="domain" description="Trafficking protein particle complex II-specific subunit 65 IgD3" evidence="2">
    <location>
        <begin position="397"/>
        <end position="568"/>
    </location>
</feature>
<dbReference type="OrthoDB" id="5345392at2759"/>
<sequence>MTTAGQNARSRASTEFVDDTILEAFVPSASQVNLQELLEAWDGDIPENRNSIVPFIEQRQFLLVDELVHVYVVLRTKLVGETSLDAYLARLAITLEARAVGSLLVKPGDASSQPTQANELLFSDTIKHTEDPTICATEVQSDDDSEPVQFVYVFWRVKVLLSRPKAKIQKLSIYFAPSASLKPPEAKGTDNEEDEYMPTRVPQPINLLGPFAGDPALSGLKPHLSALRLSRPRPSTPTTKQLTRPLRTGPRRLFRAAPAFLWRVRFTRSPSAALAHTTIASVDLEITPFAGSDVAFNKFNLELSSGRVEALGPELPMRGQPGDQITLLFRLIPHSSDHSSYSGGQPQELSINCSSHVFVSENCIPKIKFMWNTPVELPSLRPNSRSGPKPASKPLGPDSLPMTDQSAGPDASTTVTNGVSISITGPPEVQVGHVFKWTLFAINRSDKVHRLAVLAMPKRRLPNQRHGQKDSATSITTLIPEKDKSGIAEPILDDKDIYNFQRNAAQEPTELICLSPDVRIGPLAPSACFTTELKFVALAAGVLYLDSLRVVDLNTQEAIDIKDVPDIFAIEKDD</sequence>
<evidence type="ECO:0000256" key="1">
    <source>
        <dbReference type="SAM" id="MobiDB-lite"/>
    </source>
</evidence>
<keyword evidence="4" id="KW-1185">Reference proteome</keyword>
<protein>
    <recommendedName>
        <fullName evidence="2">Trafficking protein particle complex II-specific subunit 65 IgD3 domain-containing protein</fullName>
    </recommendedName>
</protein>
<evidence type="ECO:0000259" key="2">
    <source>
        <dbReference type="Pfam" id="PF12735"/>
    </source>
</evidence>
<dbReference type="AlphaFoldDB" id="A0A9P4NSZ0"/>
<accession>A0A9P4NSZ0</accession>